<dbReference type="STRING" id="446470.Snas_3798"/>
<dbReference type="AlphaFoldDB" id="D3PYM1"/>
<keyword evidence="3" id="KW-1185">Reference proteome</keyword>
<gene>
    <name evidence="2" type="ordered locus">Snas_3798</name>
</gene>
<dbReference type="EMBL" id="CP001778">
    <property type="protein sequence ID" value="ADD43454.1"/>
    <property type="molecule type" value="Genomic_DNA"/>
</dbReference>
<evidence type="ECO:0000313" key="3">
    <source>
        <dbReference type="Proteomes" id="UP000000844"/>
    </source>
</evidence>
<dbReference type="Gene3D" id="3.40.50.360">
    <property type="match status" value="1"/>
</dbReference>
<protein>
    <submittedName>
        <fullName evidence="2">NADPH-dependent FMN reductase</fullName>
    </submittedName>
</protein>
<sequence>MSPTTTGPRILVFSGSARTGSHNARLAELARRALAAAGARPHPVNLREFALPLYDGDIQAAQGIPDAAHRFADLLREHDGVVIVSPEYNYSMPGTVKNLIDWVSRIKPWPTIGVNGLLMSASPSAVGGHRGLIALRVPLEGIGARLHPEMFTLAFADKAYGDDGELADAGSRDRLRRLVSDFLDVVAATIHYRQSRELVTEG</sequence>
<evidence type="ECO:0000313" key="2">
    <source>
        <dbReference type="EMBL" id="ADD43454.1"/>
    </source>
</evidence>
<dbReference type="eggNOG" id="COG0431">
    <property type="taxonomic scope" value="Bacteria"/>
</dbReference>
<dbReference type="GO" id="GO:0005829">
    <property type="term" value="C:cytosol"/>
    <property type="evidence" value="ECO:0007669"/>
    <property type="project" value="TreeGrafter"/>
</dbReference>
<reference evidence="2 3" key="1">
    <citation type="journal article" date="2009" name="Stand. Genomic Sci.">
        <title>Complete genome sequence of Stackebrandtia nassauensis type strain (LLR-40K-21).</title>
        <authorList>
            <person name="Munk C."/>
            <person name="Lapidus A."/>
            <person name="Copeland A."/>
            <person name="Jando M."/>
            <person name="Mayilraj S."/>
            <person name="Glavina Del Rio T."/>
            <person name="Nolan M."/>
            <person name="Chen F."/>
            <person name="Lucas S."/>
            <person name="Tice H."/>
            <person name="Cheng J.F."/>
            <person name="Han C."/>
            <person name="Detter J.C."/>
            <person name="Bruce D."/>
            <person name="Goodwin L."/>
            <person name="Chain P."/>
            <person name="Pitluck S."/>
            <person name="Goker M."/>
            <person name="Ovchinikova G."/>
            <person name="Pati A."/>
            <person name="Ivanova N."/>
            <person name="Mavromatis K."/>
            <person name="Chen A."/>
            <person name="Palaniappan K."/>
            <person name="Land M."/>
            <person name="Hauser L."/>
            <person name="Chang Y.J."/>
            <person name="Jeffries C.D."/>
            <person name="Bristow J."/>
            <person name="Eisen J.A."/>
            <person name="Markowitz V."/>
            <person name="Hugenholtz P."/>
            <person name="Kyrpides N.C."/>
            <person name="Klenk H.P."/>
        </authorList>
    </citation>
    <scope>NUCLEOTIDE SEQUENCE [LARGE SCALE GENOMIC DNA]</scope>
    <source>
        <strain evidence="3">DSM 44728 / CIP 108903 / NRRL B-16338 / NBRC 102104 / LLR-40K-21</strain>
    </source>
</reference>
<name>D3PYM1_STANL</name>
<dbReference type="Proteomes" id="UP000000844">
    <property type="component" value="Chromosome"/>
</dbReference>
<dbReference type="InterPro" id="IPR029039">
    <property type="entry name" value="Flavoprotein-like_sf"/>
</dbReference>
<dbReference type="PANTHER" id="PTHR30543">
    <property type="entry name" value="CHROMATE REDUCTASE"/>
    <property type="match status" value="1"/>
</dbReference>
<dbReference type="KEGG" id="sna:Snas_3798"/>
<dbReference type="PANTHER" id="PTHR30543:SF21">
    <property type="entry name" value="NAD(P)H-DEPENDENT FMN REDUCTASE LOT6"/>
    <property type="match status" value="1"/>
</dbReference>
<dbReference type="SUPFAM" id="SSF52218">
    <property type="entry name" value="Flavoproteins"/>
    <property type="match status" value="1"/>
</dbReference>
<dbReference type="HOGENOM" id="CLU_055322_4_1_11"/>
<dbReference type="InterPro" id="IPR050712">
    <property type="entry name" value="NAD(P)H-dep_reductase"/>
</dbReference>
<organism evidence="2 3">
    <name type="scientific">Stackebrandtia nassauensis (strain DSM 44728 / CIP 108903 / NRRL B-16338 / NBRC 102104 / LLR-40K-21)</name>
    <dbReference type="NCBI Taxonomy" id="446470"/>
    <lineage>
        <taxon>Bacteria</taxon>
        <taxon>Bacillati</taxon>
        <taxon>Actinomycetota</taxon>
        <taxon>Actinomycetes</taxon>
        <taxon>Glycomycetales</taxon>
        <taxon>Glycomycetaceae</taxon>
        <taxon>Stackebrandtia</taxon>
    </lineage>
</organism>
<feature type="domain" description="NADPH-dependent FMN reductase-like" evidence="1">
    <location>
        <begin position="8"/>
        <end position="153"/>
    </location>
</feature>
<dbReference type="GO" id="GO:0016491">
    <property type="term" value="F:oxidoreductase activity"/>
    <property type="evidence" value="ECO:0007669"/>
    <property type="project" value="InterPro"/>
</dbReference>
<evidence type="ECO:0000259" key="1">
    <source>
        <dbReference type="Pfam" id="PF03358"/>
    </source>
</evidence>
<dbReference type="RefSeq" id="WP_013019025.1">
    <property type="nucleotide sequence ID" value="NC_013947.1"/>
</dbReference>
<accession>D3PYM1</accession>
<dbReference type="InterPro" id="IPR005025">
    <property type="entry name" value="FMN_Rdtase-like_dom"/>
</dbReference>
<proteinExistence type="predicted"/>
<dbReference type="Pfam" id="PF03358">
    <property type="entry name" value="FMN_red"/>
    <property type="match status" value="1"/>
</dbReference>
<dbReference type="GO" id="GO:0010181">
    <property type="term" value="F:FMN binding"/>
    <property type="evidence" value="ECO:0007669"/>
    <property type="project" value="TreeGrafter"/>
</dbReference>